<dbReference type="AlphaFoldDB" id="A0A250J1X0"/>
<evidence type="ECO:0000313" key="2">
    <source>
        <dbReference type="Proteomes" id="UP000217257"/>
    </source>
</evidence>
<proteinExistence type="predicted"/>
<protein>
    <submittedName>
        <fullName evidence="1">Uncharacterized protein</fullName>
    </submittedName>
</protein>
<reference evidence="1 2" key="1">
    <citation type="submission" date="2017-06" db="EMBL/GenBank/DDBJ databases">
        <title>Sequencing and comparative analysis of myxobacterial genomes.</title>
        <authorList>
            <person name="Rupp O."/>
            <person name="Goesmann A."/>
            <person name="Sogaard-Andersen L."/>
        </authorList>
    </citation>
    <scope>NUCLEOTIDE SEQUENCE [LARGE SCALE GENOMIC DNA]</scope>
    <source>
        <strain evidence="1 2">DSM 52655</strain>
    </source>
</reference>
<dbReference type="EMBL" id="CP022098">
    <property type="protein sequence ID" value="ATB37492.1"/>
    <property type="molecule type" value="Genomic_DNA"/>
</dbReference>
<name>A0A250J1X0_9BACT</name>
<evidence type="ECO:0000313" key="1">
    <source>
        <dbReference type="EMBL" id="ATB37492.1"/>
    </source>
</evidence>
<accession>A0A250J1X0</accession>
<dbReference type="KEGG" id="cfus:CYFUS_002914"/>
<sequence length="75" mass="8981">MYTLSPEHFALDALTQEKLKHMHPMAHTSLSSFSSEFKNFIIETKSLLNRKTFSWRFQCLLFKERNQIFLVENKD</sequence>
<organism evidence="1 2">
    <name type="scientific">Cystobacter fuscus</name>
    <dbReference type="NCBI Taxonomy" id="43"/>
    <lineage>
        <taxon>Bacteria</taxon>
        <taxon>Pseudomonadati</taxon>
        <taxon>Myxococcota</taxon>
        <taxon>Myxococcia</taxon>
        <taxon>Myxococcales</taxon>
        <taxon>Cystobacterineae</taxon>
        <taxon>Archangiaceae</taxon>
        <taxon>Cystobacter</taxon>
    </lineage>
</organism>
<dbReference type="Proteomes" id="UP000217257">
    <property type="component" value="Chromosome"/>
</dbReference>
<gene>
    <name evidence="1" type="ORF">CYFUS_002914</name>
</gene>